<comment type="caution">
    <text evidence="1">The sequence shown here is derived from an EMBL/GenBank/DDBJ whole genome shotgun (WGS) entry which is preliminary data.</text>
</comment>
<feature type="non-terminal residue" evidence="1">
    <location>
        <position position="1"/>
    </location>
</feature>
<accession>A0A8S3ZRW2</accession>
<gene>
    <name evidence="1" type="ORF">CUNI_LOCUS16158</name>
</gene>
<keyword evidence="2" id="KW-1185">Reference proteome</keyword>
<protein>
    <submittedName>
        <fullName evidence="1">Uncharacterized protein</fullName>
    </submittedName>
</protein>
<reference evidence="1" key="1">
    <citation type="submission" date="2021-04" db="EMBL/GenBank/DDBJ databases">
        <authorList>
            <consortium name="Molecular Ecology Group"/>
        </authorList>
    </citation>
    <scope>NUCLEOTIDE SEQUENCE</scope>
</reference>
<dbReference type="Proteomes" id="UP000678393">
    <property type="component" value="Unassembled WGS sequence"/>
</dbReference>
<dbReference type="EMBL" id="CAJHNH020004125">
    <property type="protein sequence ID" value="CAG5130600.1"/>
    <property type="molecule type" value="Genomic_DNA"/>
</dbReference>
<proteinExistence type="predicted"/>
<evidence type="ECO:0000313" key="1">
    <source>
        <dbReference type="EMBL" id="CAG5130600.1"/>
    </source>
</evidence>
<feature type="non-terminal residue" evidence="1">
    <location>
        <position position="53"/>
    </location>
</feature>
<sequence>CCRPPPPPPGFPPPPQPCYPNPKYYFTLSGRMKAYRADRKATRNATTVRSHRT</sequence>
<dbReference type="AlphaFoldDB" id="A0A8S3ZRW2"/>
<organism evidence="1 2">
    <name type="scientific">Candidula unifasciata</name>
    <dbReference type="NCBI Taxonomy" id="100452"/>
    <lineage>
        <taxon>Eukaryota</taxon>
        <taxon>Metazoa</taxon>
        <taxon>Spiralia</taxon>
        <taxon>Lophotrochozoa</taxon>
        <taxon>Mollusca</taxon>
        <taxon>Gastropoda</taxon>
        <taxon>Heterobranchia</taxon>
        <taxon>Euthyneura</taxon>
        <taxon>Panpulmonata</taxon>
        <taxon>Eupulmonata</taxon>
        <taxon>Stylommatophora</taxon>
        <taxon>Helicina</taxon>
        <taxon>Helicoidea</taxon>
        <taxon>Geomitridae</taxon>
        <taxon>Candidula</taxon>
    </lineage>
</organism>
<name>A0A8S3ZRW2_9EUPU</name>
<evidence type="ECO:0000313" key="2">
    <source>
        <dbReference type="Proteomes" id="UP000678393"/>
    </source>
</evidence>